<evidence type="ECO:0000313" key="2">
    <source>
        <dbReference type="EMBL" id="AJC12047.1"/>
    </source>
</evidence>
<name>A0A0A8BA97_9ACTN</name>
<keyword evidence="1" id="KW-0472">Membrane</keyword>
<sequence length="256" mass="25918">MRLHRSPLVLLHAVCAAGVGSASGAYFAYAPWDPSMGLDAFVQLLGAVMPLTVGLVCGIDADAETEATGLSNLLSAPSRQRALAARISSLWLMGATALGLAVSLFAAILAFGGKAVLEPAAYAASVAGLGLGSVPMYLISYAIALRWGRNVAISAGAVGLVLAFFSIGGLAHGLMTGQLTAAQANSFALLPTSWAVVLGSLPVEISIAAGSADPSAAVRIADRLVEAGCLCATASALLSIILSLWISRFEPAQHES</sequence>
<dbReference type="Proteomes" id="UP000031121">
    <property type="component" value="Chromosome"/>
</dbReference>
<proteinExistence type="predicted"/>
<feature type="transmembrane region" description="Helical" evidence="1">
    <location>
        <begin position="40"/>
        <end position="59"/>
    </location>
</feature>
<feature type="transmembrane region" description="Helical" evidence="1">
    <location>
        <begin position="119"/>
        <end position="139"/>
    </location>
</feature>
<feature type="transmembrane region" description="Helical" evidence="1">
    <location>
        <begin position="90"/>
        <end position="113"/>
    </location>
</feature>
<dbReference type="InterPro" id="IPR022294">
    <property type="entry name" value="ABC-transptr_permeasesu"/>
</dbReference>
<feature type="transmembrane region" description="Helical" evidence="1">
    <location>
        <begin position="194"/>
        <end position="212"/>
    </location>
</feature>
<gene>
    <name evidence="2" type="ORF">JI75_04565</name>
</gene>
<dbReference type="KEGG" id="cbac:JI75_04565"/>
<dbReference type="HOGENOM" id="CLU_077103_0_0_11"/>
<protein>
    <submittedName>
        <fullName evidence="2">Lantibiotic ABC transporter permease</fullName>
    </submittedName>
</protein>
<keyword evidence="1" id="KW-0812">Transmembrane</keyword>
<dbReference type="AlphaFoldDB" id="A0A0A8BA97"/>
<evidence type="ECO:0000256" key="1">
    <source>
        <dbReference type="SAM" id="Phobius"/>
    </source>
</evidence>
<reference evidence="2 3" key="2">
    <citation type="journal article" date="2015" name="Genome Announc.">
        <title>Complete Genome Sequence of Coriobacteriaceae Strain 68-1-3, a Novel Mucus-Degrading Isolate from the Swine Intestinal Tract.</title>
        <authorList>
            <person name="Looft T."/>
            <person name="Bayles D.O."/>
            <person name="Alt D.P."/>
            <person name="Stanton T.B."/>
        </authorList>
    </citation>
    <scope>NUCLEOTIDE SEQUENCE [LARGE SCALE GENOMIC DNA]</scope>
    <source>
        <strain evidence="2 3">68-1-3</strain>
    </source>
</reference>
<reference evidence="3" key="1">
    <citation type="submission" date="2014-08" db="EMBL/GenBank/DDBJ databases">
        <title>Coriobacteriaceae sp. complete genome.</title>
        <authorList>
            <person name="Looft T."/>
            <person name="Bayles D.O."/>
            <person name="Stanton T.B."/>
        </authorList>
    </citation>
    <scope>NUCLEOTIDE SEQUENCE [LARGE SCALE GENOMIC DNA]</scope>
    <source>
        <strain evidence="3">68-1-3</strain>
    </source>
</reference>
<evidence type="ECO:0000313" key="3">
    <source>
        <dbReference type="Proteomes" id="UP000031121"/>
    </source>
</evidence>
<dbReference type="EMBL" id="CP009302">
    <property type="protein sequence ID" value="AJC12047.1"/>
    <property type="molecule type" value="Genomic_DNA"/>
</dbReference>
<keyword evidence="3" id="KW-1185">Reference proteome</keyword>
<dbReference type="CDD" id="cd21808">
    <property type="entry name" value="ABC-2_lan_permease_MutG"/>
    <property type="match status" value="1"/>
</dbReference>
<feature type="transmembrane region" description="Helical" evidence="1">
    <location>
        <begin position="151"/>
        <end position="174"/>
    </location>
</feature>
<feature type="transmembrane region" description="Helical" evidence="1">
    <location>
        <begin position="224"/>
        <end position="246"/>
    </location>
</feature>
<accession>A0A0A8BA97</accession>
<organism evidence="2 3">
    <name type="scientific">Berryella intestinalis</name>
    <dbReference type="NCBI Taxonomy" id="1531429"/>
    <lineage>
        <taxon>Bacteria</taxon>
        <taxon>Bacillati</taxon>
        <taxon>Actinomycetota</taxon>
        <taxon>Coriobacteriia</taxon>
        <taxon>Eggerthellales</taxon>
        <taxon>Eggerthellaceae</taxon>
        <taxon>Berryella</taxon>
    </lineage>
</organism>
<dbReference type="STRING" id="1531429.JI75_04565"/>
<keyword evidence="1" id="KW-1133">Transmembrane helix</keyword>